<dbReference type="InterPro" id="IPR024079">
    <property type="entry name" value="MetalloPept_cat_dom_sf"/>
</dbReference>
<dbReference type="Gene3D" id="1.10.1380.10">
    <property type="entry name" value="Neutral endopeptidase , domain2"/>
    <property type="match status" value="1"/>
</dbReference>
<proteinExistence type="predicted"/>
<dbReference type="Pfam" id="PF05649">
    <property type="entry name" value="Peptidase_M13_N"/>
    <property type="match status" value="1"/>
</dbReference>
<dbReference type="Gene3D" id="3.40.390.10">
    <property type="entry name" value="Collagenase (Catalytic Domain)"/>
    <property type="match status" value="1"/>
</dbReference>
<keyword evidence="3" id="KW-1185">Reference proteome</keyword>
<dbReference type="GO" id="GO:0004222">
    <property type="term" value="F:metalloendopeptidase activity"/>
    <property type="evidence" value="ECO:0007669"/>
    <property type="project" value="InterPro"/>
</dbReference>
<dbReference type="GO" id="GO:0005886">
    <property type="term" value="C:plasma membrane"/>
    <property type="evidence" value="ECO:0007669"/>
    <property type="project" value="TreeGrafter"/>
</dbReference>
<keyword evidence="1" id="KW-0732">Signal</keyword>
<dbReference type="PANTHER" id="PTHR11733">
    <property type="entry name" value="ZINC METALLOPROTEASE FAMILY M13 NEPRILYSIN-RELATED"/>
    <property type="match status" value="1"/>
</dbReference>
<dbReference type="InterPro" id="IPR000718">
    <property type="entry name" value="Peptidase_M13"/>
</dbReference>
<sequence>MHQAKFLGGMWILLVLVSYHVTSVTSQNDNQRVCHTEDCRLGQQIASMMDTSVDPCEDMFQFSCGGWLRDNPLPVNGEYLTLRDKMKTQNKKEIVQFLENDDVRDRCRESTALEKARTIFKTCTQTEANATLLYKSLINAHKTLYYSKGTLPMKIKEAEKNLMGRTHQRKVKEWSKYGQRMVRPVIDRDSIQGKRMKTMMKDGRQATI</sequence>
<dbReference type="Proteomes" id="UP001165740">
    <property type="component" value="Chromosome 2"/>
</dbReference>
<evidence type="ECO:0000313" key="3">
    <source>
        <dbReference type="Proteomes" id="UP001165740"/>
    </source>
</evidence>
<dbReference type="PANTHER" id="PTHR11733:SF167">
    <property type="entry name" value="FI17812P1-RELATED"/>
    <property type="match status" value="1"/>
</dbReference>
<feature type="signal peptide" evidence="1">
    <location>
        <begin position="1"/>
        <end position="26"/>
    </location>
</feature>
<accession>A0A9W2ZQK1</accession>
<dbReference type="InterPro" id="IPR042089">
    <property type="entry name" value="Peptidase_M13_dom_2"/>
</dbReference>
<dbReference type="AlphaFoldDB" id="A0A9W2ZQK1"/>
<gene>
    <name evidence="4" type="primary">LOC129924726</name>
</gene>
<dbReference type="SUPFAM" id="SSF55486">
    <property type="entry name" value="Metalloproteases ('zincins'), catalytic domain"/>
    <property type="match status" value="1"/>
</dbReference>
<name>A0A9W2ZQK1_BIOGL</name>
<organism evidence="3 4">
    <name type="scientific">Biomphalaria glabrata</name>
    <name type="common">Bloodfluke planorb</name>
    <name type="synonym">Freshwater snail</name>
    <dbReference type="NCBI Taxonomy" id="6526"/>
    <lineage>
        <taxon>Eukaryota</taxon>
        <taxon>Metazoa</taxon>
        <taxon>Spiralia</taxon>
        <taxon>Lophotrochozoa</taxon>
        <taxon>Mollusca</taxon>
        <taxon>Gastropoda</taxon>
        <taxon>Heterobranchia</taxon>
        <taxon>Euthyneura</taxon>
        <taxon>Panpulmonata</taxon>
        <taxon>Hygrophila</taxon>
        <taxon>Lymnaeoidea</taxon>
        <taxon>Planorbidae</taxon>
        <taxon>Biomphalaria</taxon>
    </lineage>
</organism>
<evidence type="ECO:0000259" key="2">
    <source>
        <dbReference type="Pfam" id="PF05649"/>
    </source>
</evidence>
<dbReference type="OrthoDB" id="6160024at2759"/>
<protein>
    <submittedName>
        <fullName evidence="4">Neprilysin-1-like</fullName>
    </submittedName>
</protein>
<evidence type="ECO:0000313" key="4">
    <source>
        <dbReference type="RefSeq" id="XP_055877204.1"/>
    </source>
</evidence>
<dbReference type="GeneID" id="129924726"/>
<reference evidence="4" key="1">
    <citation type="submission" date="2025-08" db="UniProtKB">
        <authorList>
            <consortium name="RefSeq"/>
        </authorList>
    </citation>
    <scope>IDENTIFICATION</scope>
</reference>
<dbReference type="RefSeq" id="XP_055877204.1">
    <property type="nucleotide sequence ID" value="XM_056021229.1"/>
</dbReference>
<dbReference type="GO" id="GO:0016485">
    <property type="term" value="P:protein processing"/>
    <property type="evidence" value="ECO:0007669"/>
    <property type="project" value="TreeGrafter"/>
</dbReference>
<dbReference type="InterPro" id="IPR008753">
    <property type="entry name" value="Peptidase_M13_N"/>
</dbReference>
<dbReference type="PROSITE" id="PS51885">
    <property type="entry name" value="NEPRILYSIN"/>
    <property type="match status" value="1"/>
</dbReference>
<feature type="domain" description="Peptidase M13 N-terminal" evidence="2">
    <location>
        <begin position="55"/>
        <end position="143"/>
    </location>
</feature>
<evidence type="ECO:0000256" key="1">
    <source>
        <dbReference type="SAM" id="SignalP"/>
    </source>
</evidence>
<feature type="chain" id="PRO_5040757760" evidence="1">
    <location>
        <begin position="27"/>
        <end position="208"/>
    </location>
</feature>